<dbReference type="Gene3D" id="3.40.50.12780">
    <property type="entry name" value="N-terminal domain of ligase-like"/>
    <property type="match status" value="1"/>
</dbReference>
<dbReference type="PROSITE" id="PS00455">
    <property type="entry name" value="AMP_BINDING"/>
    <property type="match status" value="1"/>
</dbReference>
<dbReference type="InParanoid" id="E3IVB5"/>
<reference evidence="3 4" key="1">
    <citation type="submission" date="2010-10" db="EMBL/GenBank/DDBJ databases">
        <title>Complete sequence of Frankia sp. EuI1c.</title>
        <authorList>
            <consortium name="US DOE Joint Genome Institute"/>
            <person name="Lucas S."/>
            <person name="Copeland A."/>
            <person name="Lapidus A."/>
            <person name="Cheng J.-F."/>
            <person name="Bruce D."/>
            <person name="Goodwin L."/>
            <person name="Pitluck S."/>
            <person name="Chertkov O."/>
            <person name="Detter J.C."/>
            <person name="Han C."/>
            <person name="Tapia R."/>
            <person name="Land M."/>
            <person name="Hauser L."/>
            <person name="Jeffries C."/>
            <person name="Kyrpides N."/>
            <person name="Ivanova N."/>
            <person name="Mikhailova N."/>
            <person name="Beauchemin N."/>
            <person name="Sen A."/>
            <person name="Sur S.A."/>
            <person name="Gtari M."/>
            <person name="Wall L."/>
            <person name="Tisa L."/>
            <person name="Woyke T."/>
        </authorList>
    </citation>
    <scope>NUCLEOTIDE SEQUENCE [LARGE SCALE GENOMIC DNA]</scope>
    <source>
        <strain evidence="4">DSM 45817 / CECT 9037 / EuI1c</strain>
    </source>
</reference>
<evidence type="ECO:0000313" key="3">
    <source>
        <dbReference type="EMBL" id="ADP81279.1"/>
    </source>
</evidence>
<dbReference type="InterPro" id="IPR025110">
    <property type="entry name" value="AMP-bd_C"/>
</dbReference>
<evidence type="ECO:0000313" key="4">
    <source>
        <dbReference type="Proteomes" id="UP000002484"/>
    </source>
</evidence>
<dbReference type="AlphaFoldDB" id="E3IVB5"/>
<dbReference type="HOGENOM" id="CLU_000022_59_0_11"/>
<dbReference type="InterPro" id="IPR045851">
    <property type="entry name" value="AMP-bd_C_sf"/>
</dbReference>
<dbReference type="InterPro" id="IPR050237">
    <property type="entry name" value="ATP-dep_AMP-bd_enzyme"/>
</dbReference>
<protein>
    <submittedName>
        <fullName evidence="3">AMP-dependent synthetase and ligase</fullName>
    </submittedName>
</protein>
<feature type="domain" description="AMP-dependent synthetase/ligase" evidence="1">
    <location>
        <begin position="14"/>
        <end position="338"/>
    </location>
</feature>
<dbReference type="EMBL" id="CP002299">
    <property type="protein sequence ID" value="ADP81279.1"/>
    <property type="molecule type" value="Genomic_DNA"/>
</dbReference>
<sequence length="497" mass="52140">MTGTVADVLRPALADLPDAPALVGPSGSLTYAELDAAADAAAGALWDLGVRPGDRVAACLPNDLDIVVAFHGAQRVGALWLGINEAYTEAEQEQLRALSTPRVVLGGPRCRLGGPSVVGVDRWARLVRAGSRAPAVDIDPHAPAAIAYTSGTTGLPKGIVHSQHNLLLPGAVLGATRGWGPDLRKGDSMPMTILNLLVLSTLTAAQARGCAVLIDRRDIDGIVEQLRAHDVNVWNGAPPQIYDLARRPELDLSALRELWSGGSDCPDELRQNVRDVHGLGIHSTYGLTEAPTVVAIDPVDGRTRTRASGVVLPHLELAACDADGVGQPSGSIGEFRVAAAGTGDWAHQWRPPLGQWRDGEMIAHQPPGAVVTGDVGTVDADGWVTVLDREKLVIVRGGANVYPAEVERVLRLHPGVAAVAVFGVPDDRLGERVAALVVTRGPVTGAELAALCRERLARYKVPEVWGRADGLSMNPMGKVNRQGLVDALSAAEPLGSS</sequence>
<keyword evidence="4" id="KW-1185">Reference proteome</keyword>
<dbReference type="RefSeq" id="WP_013424397.1">
    <property type="nucleotide sequence ID" value="NC_014666.1"/>
</dbReference>
<dbReference type="PANTHER" id="PTHR43767">
    <property type="entry name" value="LONG-CHAIN-FATTY-ACID--COA LIGASE"/>
    <property type="match status" value="1"/>
</dbReference>
<name>E3IVB5_PSEI1</name>
<dbReference type="SUPFAM" id="SSF56801">
    <property type="entry name" value="Acetyl-CoA synthetase-like"/>
    <property type="match status" value="1"/>
</dbReference>
<dbReference type="GO" id="GO:0016878">
    <property type="term" value="F:acid-thiol ligase activity"/>
    <property type="evidence" value="ECO:0007669"/>
    <property type="project" value="UniProtKB-ARBA"/>
</dbReference>
<dbReference type="Gene3D" id="3.30.300.30">
    <property type="match status" value="1"/>
</dbReference>
<feature type="domain" description="AMP-binding enzyme C-terminal" evidence="2">
    <location>
        <begin position="405"/>
        <end position="478"/>
    </location>
</feature>
<accession>E3IVB5</accession>
<evidence type="ECO:0000259" key="2">
    <source>
        <dbReference type="Pfam" id="PF13193"/>
    </source>
</evidence>
<proteinExistence type="predicted"/>
<dbReference type="InterPro" id="IPR020845">
    <property type="entry name" value="AMP-binding_CS"/>
</dbReference>
<dbReference type="OrthoDB" id="7592275at2"/>
<organism evidence="3 4">
    <name type="scientific">Pseudofrankia inefficax (strain DSM 45817 / CECT 9037 / DDB 130130 / EuI1c)</name>
    <name type="common">Frankia inefficax</name>
    <dbReference type="NCBI Taxonomy" id="298654"/>
    <lineage>
        <taxon>Bacteria</taxon>
        <taxon>Bacillati</taxon>
        <taxon>Actinomycetota</taxon>
        <taxon>Actinomycetes</taxon>
        <taxon>Frankiales</taxon>
        <taxon>Frankiaceae</taxon>
        <taxon>Pseudofrankia</taxon>
    </lineage>
</organism>
<gene>
    <name evidence="3" type="ordered locus">FraEuI1c_3266</name>
</gene>
<dbReference type="STRING" id="298654.FraEuI1c_3266"/>
<dbReference type="InterPro" id="IPR042099">
    <property type="entry name" value="ANL_N_sf"/>
</dbReference>
<dbReference type="Pfam" id="PF00501">
    <property type="entry name" value="AMP-binding"/>
    <property type="match status" value="1"/>
</dbReference>
<dbReference type="Proteomes" id="UP000002484">
    <property type="component" value="Chromosome"/>
</dbReference>
<evidence type="ECO:0000259" key="1">
    <source>
        <dbReference type="Pfam" id="PF00501"/>
    </source>
</evidence>
<dbReference type="InterPro" id="IPR000873">
    <property type="entry name" value="AMP-dep_synth/lig_dom"/>
</dbReference>
<keyword evidence="3" id="KW-0436">Ligase</keyword>
<dbReference type="Pfam" id="PF13193">
    <property type="entry name" value="AMP-binding_C"/>
    <property type="match status" value="1"/>
</dbReference>
<dbReference type="eggNOG" id="COG0318">
    <property type="taxonomic scope" value="Bacteria"/>
</dbReference>
<dbReference type="KEGG" id="fri:FraEuI1c_3266"/>
<dbReference type="PANTHER" id="PTHR43767:SF1">
    <property type="entry name" value="NONRIBOSOMAL PEPTIDE SYNTHASE PES1 (EUROFUNG)-RELATED"/>
    <property type="match status" value="1"/>
</dbReference>